<sequence>MVKTNILLFPALCLAVSGCGAPDTQMATFVSDDGTVRFQHPANLQPTADFKGRALLQSGWRVVWNGEEVGNGQGIARLTLPARAADGSAISEIVQVGHSRDPAVVASCTSYGLSSGNGMRLPDSAINGHNWTAYTSSDAGMSQSVKAVNYRLVHHDTCYSMDRISYAVRAAKAADDAWDEPQAGQAIDAVLASVQILDAPRH</sequence>
<feature type="chain" id="PRO_5035167952" description="Lipoprotein" evidence="1">
    <location>
        <begin position="22"/>
        <end position="202"/>
    </location>
</feature>
<dbReference type="PROSITE" id="PS51257">
    <property type="entry name" value="PROKAR_LIPOPROTEIN"/>
    <property type="match status" value="1"/>
</dbReference>
<reference evidence="2" key="2">
    <citation type="submission" date="2020-09" db="EMBL/GenBank/DDBJ databases">
        <authorList>
            <person name="Sun Q."/>
            <person name="Sedlacek I."/>
        </authorList>
    </citation>
    <scope>NUCLEOTIDE SEQUENCE</scope>
    <source>
        <strain evidence="2">CCM 7086</strain>
    </source>
</reference>
<proteinExistence type="predicted"/>
<evidence type="ECO:0000313" key="3">
    <source>
        <dbReference type="Proteomes" id="UP000620266"/>
    </source>
</evidence>
<keyword evidence="3" id="KW-1185">Reference proteome</keyword>
<protein>
    <recommendedName>
        <fullName evidence="4">Lipoprotein</fullName>
    </recommendedName>
</protein>
<gene>
    <name evidence="2" type="ORF">GCM10007205_27170</name>
</gene>
<comment type="caution">
    <text evidence="2">The sequence shown here is derived from an EMBL/GenBank/DDBJ whole genome shotgun (WGS) entry which is preliminary data.</text>
</comment>
<accession>A0A8J2UM78</accession>
<evidence type="ECO:0000256" key="1">
    <source>
        <dbReference type="SAM" id="SignalP"/>
    </source>
</evidence>
<name>A0A8J2UM78_9BURK</name>
<evidence type="ECO:0008006" key="4">
    <source>
        <dbReference type="Google" id="ProtNLM"/>
    </source>
</evidence>
<reference evidence="2" key="1">
    <citation type="journal article" date="2014" name="Int. J. Syst. Evol. Microbiol.">
        <title>Complete genome sequence of Corynebacterium casei LMG S-19264T (=DSM 44701T), isolated from a smear-ripened cheese.</title>
        <authorList>
            <consortium name="US DOE Joint Genome Institute (JGI-PGF)"/>
            <person name="Walter F."/>
            <person name="Albersmeier A."/>
            <person name="Kalinowski J."/>
            <person name="Ruckert C."/>
        </authorList>
    </citation>
    <scope>NUCLEOTIDE SEQUENCE</scope>
    <source>
        <strain evidence="2">CCM 7086</strain>
    </source>
</reference>
<dbReference type="EMBL" id="BMCG01000006">
    <property type="protein sequence ID" value="GGC16769.1"/>
    <property type="molecule type" value="Genomic_DNA"/>
</dbReference>
<feature type="signal peptide" evidence="1">
    <location>
        <begin position="1"/>
        <end position="21"/>
    </location>
</feature>
<keyword evidence="1" id="KW-0732">Signal</keyword>
<dbReference type="AlphaFoldDB" id="A0A8J2UM78"/>
<dbReference type="Proteomes" id="UP000620266">
    <property type="component" value="Unassembled WGS sequence"/>
</dbReference>
<organism evidence="2 3">
    <name type="scientific">Oxalicibacterium flavum</name>
    <dbReference type="NCBI Taxonomy" id="179467"/>
    <lineage>
        <taxon>Bacteria</taxon>
        <taxon>Pseudomonadati</taxon>
        <taxon>Pseudomonadota</taxon>
        <taxon>Betaproteobacteria</taxon>
        <taxon>Burkholderiales</taxon>
        <taxon>Oxalobacteraceae</taxon>
        <taxon>Oxalicibacterium</taxon>
    </lineage>
</organism>
<evidence type="ECO:0000313" key="2">
    <source>
        <dbReference type="EMBL" id="GGC16769.1"/>
    </source>
</evidence>